<dbReference type="GO" id="GO:0005737">
    <property type="term" value="C:cytoplasm"/>
    <property type="evidence" value="ECO:0007669"/>
    <property type="project" value="UniProtKB-SubCell"/>
</dbReference>
<feature type="domain" description="Pyridine nucleotide-disulphide oxidoreductase dimerisation" evidence="17">
    <location>
        <begin position="338"/>
        <end position="446"/>
    </location>
</feature>
<dbReference type="InterPro" id="IPR001100">
    <property type="entry name" value="Pyr_nuc-diS_OxRdtase"/>
</dbReference>
<evidence type="ECO:0000313" key="19">
    <source>
        <dbReference type="EMBL" id="BEP29115.1"/>
    </source>
</evidence>
<evidence type="ECO:0000256" key="13">
    <source>
        <dbReference type="PIRSR" id="PIRSR000350-2"/>
    </source>
</evidence>
<dbReference type="NCBIfam" id="TIGR01350">
    <property type="entry name" value="lipoamide_DH"/>
    <property type="match status" value="1"/>
</dbReference>
<comment type="cofactor">
    <cofactor evidence="14 16">
        <name>FAD</name>
        <dbReference type="ChEBI" id="CHEBI:57692"/>
    </cofactor>
    <text evidence="14 16">Binds 1 FAD per subunit.</text>
</comment>
<evidence type="ECO:0000256" key="12">
    <source>
        <dbReference type="ARBA" id="ARBA00049187"/>
    </source>
</evidence>
<feature type="disulfide bond" description="Redox-active" evidence="15">
    <location>
        <begin position="40"/>
        <end position="45"/>
    </location>
</feature>
<dbReference type="AlphaFoldDB" id="A0AAU9E507"/>
<evidence type="ECO:0000256" key="2">
    <source>
        <dbReference type="ARBA" id="ARBA00007532"/>
    </source>
</evidence>
<dbReference type="Pfam" id="PF07992">
    <property type="entry name" value="Pyr_redox_2"/>
    <property type="match status" value="1"/>
</dbReference>
<sequence length="462" mass="50391">MEKSIIFIGGGPAGYEGAIRAAMLGAKVTIIEKEDVGGTCLNRGCIPTKALYKNAEVLKDIKNAEEFGYKIDNYSIDFEKIMERKDNVVSKLRDGILMILKSYNIDLIYGNASFIDEKILLVKTIDKSFEISADIIIIATGSSPIIPKVDGVELGGVITSRELLSLKAIPKTLTIAGGGVIGLEFANIFNELGTEVTIISNALLKRVDKELSKRVTMMVKKQGIKFLAKSHLEKIEESENGLKIYTTNEKNKVVDSDLLLLAMGRVANFEGLNIENAHIKFDRKGIIVDDDFKTSTEGIYAVGDVIGKKMLAHVASNQAIYLVEKLLDGKSHIDLETVPDCVFISPEVATVGMTEEECKESNIEYSKNKFLFGANGKALALNEPDGFVKVLAEKTTNKILGVHIMGPHASDLIMEGTLAISNNFSASDIGKTIHPHPTLSESFLEASLGIVDEAIHRVKSKR</sequence>
<dbReference type="GO" id="GO:0004148">
    <property type="term" value="F:dihydrolipoyl dehydrogenase (NADH) activity"/>
    <property type="evidence" value="ECO:0007669"/>
    <property type="project" value="UniProtKB-EC"/>
</dbReference>
<evidence type="ECO:0000256" key="6">
    <source>
        <dbReference type="ARBA" id="ARBA00022630"/>
    </source>
</evidence>
<feature type="domain" description="FAD/NAD(P)-binding" evidence="18">
    <location>
        <begin position="4"/>
        <end position="319"/>
    </location>
</feature>
<feature type="binding site" evidence="14">
    <location>
        <position position="49"/>
    </location>
    <ligand>
        <name>FAD</name>
        <dbReference type="ChEBI" id="CHEBI:57692"/>
    </ligand>
</feature>
<dbReference type="PANTHER" id="PTHR22912">
    <property type="entry name" value="DISULFIDE OXIDOREDUCTASE"/>
    <property type="match status" value="1"/>
</dbReference>
<dbReference type="InterPro" id="IPR050151">
    <property type="entry name" value="Class-I_Pyr_Nuc-Dis_Oxidored"/>
</dbReference>
<evidence type="ECO:0000259" key="18">
    <source>
        <dbReference type="Pfam" id="PF07992"/>
    </source>
</evidence>
<feature type="binding site" evidence="14">
    <location>
        <begin position="177"/>
        <end position="184"/>
    </location>
    <ligand>
        <name>NAD(+)</name>
        <dbReference type="ChEBI" id="CHEBI:57540"/>
    </ligand>
</feature>
<keyword evidence="10" id="KW-1015">Disulfide bond</keyword>
<evidence type="ECO:0000256" key="16">
    <source>
        <dbReference type="RuleBase" id="RU003692"/>
    </source>
</evidence>
<dbReference type="PRINTS" id="PR00368">
    <property type="entry name" value="FADPNR"/>
</dbReference>
<evidence type="ECO:0000256" key="15">
    <source>
        <dbReference type="PIRSR" id="PIRSR000350-4"/>
    </source>
</evidence>
<dbReference type="FunFam" id="3.30.390.30:FF:000001">
    <property type="entry name" value="Dihydrolipoyl dehydrogenase"/>
    <property type="match status" value="1"/>
</dbReference>
<dbReference type="KEGG" id="hprf:HLPR_14460"/>
<keyword evidence="7 14" id="KW-0274">FAD</keyword>
<evidence type="ECO:0000256" key="11">
    <source>
        <dbReference type="ARBA" id="ARBA00023284"/>
    </source>
</evidence>
<keyword evidence="14" id="KW-0547">Nucleotide-binding</keyword>
<evidence type="ECO:0000256" key="7">
    <source>
        <dbReference type="ARBA" id="ARBA00022827"/>
    </source>
</evidence>
<feature type="binding site" evidence="14">
    <location>
        <begin position="310"/>
        <end position="313"/>
    </location>
    <ligand>
        <name>FAD</name>
        <dbReference type="ChEBI" id="CHEBI:57692"/>
    </ligand>
</feature>
<evidence type="ECO:0000256" key="8">
    <source>
        <dbReference type="ARBA" id="ARBA00023002"/>
    </source>
</evidence>
<comment type="catalytic activity">
    <reaction evidence="12 16">
        <text>N(6)-[(R)-dihydrolipoyl]-L-lysyl-[protein] + NAD(+) = N(6)-[(R)-lipoyl]-L-lysyl-[protein] + NADH + H(+)</text>
        <dbReference type="Rhea" id="RHEA:15045"/>
        <dbReference type="Rhea" id="RHEA-COMP:10474"/>
        <dbReference type="Rhea" id="RHEA-COMP:10475"/>
        <dbReference type="ChEBI" id="CHEBI:15378"/>
        <dbReference type="ChEBI" id="CHEBI:57540"/>
        <dbReference type="ChEBI" id="CHEBI:57945"/>
        <dbReference type="ChEBI" id="CHEBI:83099"/>
        <dbReference type="ChEBI" id="CHEBI:83100"/>
        <dbReference type="EC" id="1.8.1.4"/>
    </reaction>
</comment>
<comment type="miscellaneous">
    <text evidence="16">The active site is a redox-active disulfide bond.</text>
</comment>
<dbReference type="InterPro" id="IPR006258">
    <property type="entry name" value="Lipoamide_DH"/>
</dbReference>
<dbReference type="Gene3D" id="3.30.390.30">
    <property type="match status" value="1"/>
</dbReference>
<dbReference type="InterPro" id="IPR004099">
    <property type="entry name" value="Pyr_nucl-diS_OxRdtase_dimer"/>
</dbReference>
<dbReference type="SUPFAM" id="SSF51905">
    <property type="entry name" value="FAD/NAD(P)-binding domain"/>
    <property type="match status" value="1"/>
</dbReference>
<dbReference type="PANTHER" id="PTHR22912:SF217">
    <property type="entry name" value="DIHYDROLIPOYL DEHYDROGENASE"/>
    <property type="match status" value="1"/>
</dbReference>
<name>A0AAU9E507_9FIRM</name>
<feature type="active site" description="Proton acceptor" evidence="13">
    <location>
        <position position="436"/>
    </location>
</feature>
<dbReference type="PROSITE" id="PS00076">
    <property type="entry name" value="PYRIDINE_REDOX_1"/>
    <property type="match status" value="1"/>
</dbReference>
<dbReference type="GO" id="GO:0050660">
    <property type="term" value="F:flavin adenine dinucleotide binding"/>
    <property type="evidence" value="ECO:0007669"/>
    <property type="project" value="InterPro"/>
</dbReference>
<dbReference type="Gene3D" id="3.50.50.60">
    <property type="entry name" value="FAD/NAD(P)-binding domain"/>
    <property type="match status" value="2"/>
</dbReference>
<evidence type="ECO:0000313" key="20">
    <source>
        <dbReference type="Proteomes" id="UP001321786"/>
    </source>
</evidence>
<keyword evidence="20" id="KW-1185">Reference proteome</keyword>
<dbReference type="EMBL" id="AP028654">
    <property type="protein sequence ID" value="BEP29115.1"/>
    <property type="molecule type" value="Genomic_DNA"/>
</dbReference>
<dbReference type="InterPro" id="IPR023753">
    <property type="entry name" value="FAD/NAD-binding_dom"/>
</dbReference>
<dbReference type="InterPro" id="IPR012999">
    <property type="entry name" value="Pyr_OxRdtase_I_AS"/>
</dbReference>
<dbReference type="InterPro" id="IPR016156">
    <property type="entry name" value="FAD/NAD-linked_Rdtase_dimer_sf"/>
</dbReference>
<keyword evidence="6 16" id="KW-0285">Flavoprotein</keyword>
<dbReference type="SUPFAM" id="SSF55424">
    <property type="entry name" value="FAD/NAD-linked reductases, dimerisation (C-terminal) domain"/>
    <property type="match status" value="1"/>
</dbReference>
<keyword evidence="11 16" id="KW-0676">Redox-active center</keyword>
<feature type="binding site" evidence="14">
    <location>
        <begin position="140"/>
        <end position="142"/>
    </location>
    <ligand>
        <name>FAD</name>
        <dbReference type="ChEBI" id="CHEBI:57692"/>
    </ligand>
</feature>
<evidence type="ECO:0000256" key="1">
    <source>
        <dbReference type="ARBA" id="ARBA00004496"/>
    </source>
</evidence>
<organism evidence="19 20">
    <name type="scientific">Helicovermis profundi</name>
    <dbReference type="NCBI Taxonomy" id="3065157"/>
    <lineage>
        <taxon>Bacteria</taxon>
        <taxon>Bacillati</taxon>
        <taxon>Bacillota</taxon>
        <taxon>Clostridia</taxon>
        <taxon>Helicovermis</taxon>
    </lineage>
</organism>
<proteinExistence type="inferred from homology"/>
<dbReference type="Proteomes" id="UP001321786">
    <property type="component" value="Chromosome"/>
</dbReference>
<dbReference type="EC" id="1.8.1.4" evidence="3 16"/>
<keyword evidence="9 14" id="KW-0520">NAD</keyword>
<evidence type="ECO:0000256" key="14">
    <source>
        <dbReference type="PIRSR" id="PIRSR000350-3"/>
    </source>
</evidence>
<evidence type="ECO:0000256" key="5">
    <source>
        <dbReference type="ARBA" id="ARBA00022490"/>
    </source>
</evidence>
<keyword evidence="8 16" id="KW-0560">Oxidoreductase</keyword>
<keyword evidence="5" id="KW-0963">Cytoplasm</keyword>
<feature type="binding site" evidence="14">
    <location>
        <position position="304"/>
    </location>
    <ligand>
        <name>FAD</name>
        <dbReference type="ChEBI" id="CHEBI:57692"/>
    </ligand>
</feature>
<feature type="binding site" evidence="14">
    <location>
        <position position="264"/>
    </location>
    <ligand>
        <name>NAD(+)</name>
        <dbReference type="ChEBI" id="CHEBI:57540"/>
    </ligand>
</feature>
<evidence type="ECO:0000256" key="4">
    <source>
        <dbReference type="ARBA" id="ARBA00016961"/>
    </source>
</evidence>
<evidence type="ECO:0000256" key="9">
    <source>
        <dbReference type="ARBA" id="ARBA00023027"/>
    </source>
</evidence>
<accession>A0AAU9E507</accession>
<gene>
    <name evidence="19" type="primary">lpdA</name>
    <name evidence="19" type="ORF">HLPR_14460</name>
</gene>
<dbReference type="InterPro" id="IPR036188">
    <property type="entry name" value="FAD/NAD-bd_sf"/>
</dbReference>
<dbReference type="PRINTS" id="PR00411">
    <property type="entry name" value="PNDRDTASEI"/>
</dbReference>
<dbReference type="GO" id="GO:0006103">
    <property type="term" value="P:2-oxoglutarate metabolic process"/>
    <property type="evidence" value="ECO:0007669"/>
    <property type="project" value="TreeGrafter"/>
</dbReference>
<comment type="similarity">
    <text evidence="2 16">Belongs to the class-I pyridine nucleotide-disulfide oxidoreductase family.</text>
</comment>
<reference evidence="19 20" key="1">
    <citation type="submission" date="2023-08" db="EMBL/GenBank/DDBJ databases">
        <title>Helicovermis profunda gen. nov., sp. nov., a novel mesophilic, fermentative bacterium within the Bacillota from a deep-sea hydrothermal vent chimney.</title>
        <authorList>
            <person name="Miyazaki U."/>
            <person name="Mizutani D."/>
            <person name="Hashimoto Y."/>
            <person name="Tame A."/>
            <person name="Sawayama S."/>
            <person name="Miyazaki J."/>
            <person name="Takai K."/>
            <person name="Nakagawa S."/>
        </authorList>
    </citation>
    <scope>NUCLEOTIDE SEQUENCE [LARGE SCALE GENOMIC DNA]</scope>
    <source>
        <strain evidence="19 20">S502</strain>
    </source>
</reference>
<evidence type="ECO:0000256" key="10">
    <source>
        <dbReference type="ARBA" id="ARBA00023157"/>
    </source>
</evidence>
<dbReference type="RefSeq" id="WP_338534783.1">
    <property type="nucleotide sequence ID" value="NZ_AP028654.1"/>
</dbReference>
<protein>
    <recommendedName>
        <fullName evidence="4 16">Dihydrolipoyl dehydrogenase</fullName>
        <ecNumber evidence="3 16">1.8.1.4</ecNumber>
    </recommendedName>
</protein>
<dbReference type="Pfam" id="PF02852">
    <property type="entry name" value="Pyr_redox_dim"/>
    <property type="match status" value="1"/>
</dbReference>
<dbReference type="PIRSF" id="PIRSF000350">
    <property type="entry name" value="Mercury_reductase_MerA"/>
    <property type="match status" value="1"/>
</dbReference>
<evidence type="ECO:0000256" key="3">
    <source>
        <dbReference type="ARBA" id="ARBA00012608"/>
    </source>
</evidence>
<evidence type="ECO:0000259" key="17">
    <source>
        <dbReference type="Pfam" id="PF02852"/>
    </source>
</evidence>
<comment type="subcellular location">
    <subcellularLocation>
        <location evidence="1">Cytoplasm</location>
    </subcellularLocation>
</comment>